<keyword evidence="4 9" id="KW-0997">Cell inner membrane</keyword>
<proteinExistence type="inferred from homology"/>
<evidence type="ECO:0000313" key="12">
    <source>
        <dbReference type="Proteomes" id="UP000050580"/>
    </source>
</evidence>
<dbReference type="GO" id="GO:0005886">
    <property type="term" value="C:plasma membrane"/>
    <property type="evidence" value="ECO:0007669"/>
    <property type="project" value="UniProtKB-SubCell"/>
</dbReference>
<dbReference type="STRING" id="1610491.AAV94_00365"/>
<evidence type="ECO:0000256" key="3">
    <source>
        <dbReference type="ARBA" id="ARBA00022475"/>
    </source>
</evidence>
<evidence type="ECO:0000256" key="9">
    <source>
        <dbReference type="RuleBase" id="RU369079"/>
    </source>
</evidence>
<evidence type="ECO:0000256" key="8">
    <source>
        <dbReference type="ARBA" id="ARBA00038436"/>
    </source>
</evidence>
<dbReference type="GO" id="GO:0022857">
    <property type="term" value="F:transmembrane transporter activity"/>
    <property type="evidence" value="ECO:0007669"/>
    <property type="project" value="UniProtKB-UniRule"/>
</dbReference>
<accession>A0A0U1Q3J0</accession>
<dbReference type="PATRIC" id="fig|1610491.3.peg.77"/>
<name>A0A0U1Q3J0_9BURK</name>
<evidence type="ECO:0000256" key="6">
    <source>
        <dbReference type="ARBA" id="ARBA00022989"/>
    </source>
</evidence>
<keyword evidence="5 9" id="KW-0812">Transmembrane</keyword>
<keyword evidence="12" id="KW-1185">Reference proteome</keyword>
<dbReference type="AlphaFoldDB" id="A0A0U1Q3J0"/>
<dbReference type="Pfam" id="PF04290">
    <property type="entry name" value="DctQ"/>
    <property type="match status" value="1"/>
</dbReference>
<comment type="subunit">
    <text evidence="9">The complex comprises the extracytoplasmic solute receptor protein and the two transmembrane proteins.</text>
</comment>
<feature type="transmembrane region" description="Helical" evidence="9">
    <location>
        <begin position="126"/>
        <end position="146"/>
    </location>
</feature>
<sequence>MRKFLDGLYATSGWLAGLSMIGILLMVLLTIISRILGFSAPGTDAYAGYAMAGAGFLALASTLKRGEHIRVTLVLGMLKGKARKALELAALAIATLLAGFLAYYSARLVWQSWQFDDISVGIDATPLWIPQIVMALGTAIFFIAFLDEFVLELLGKRTQPTQEEYNYE</sequence>
<feature type="domain" description="Tripartite ATP-independent periplasmic transporters DctQ component" evidence="10">
    <location>
        <begin position="23"/>
        <end position="152"/>
    </location>
</feature>
<dbReference type="GO" id="GO:0015740">
    <property type="term" value="P:C4-dicarboxylate transport"/>
    <property type="evidence" value="ECO:0007669"/>
    <property type="project" value="TreeGrafter"/>
</dbReference>
<comment type="function">
    <text evidence="9">Part of the tripartite ATP-independent periplasmic (TRAP) transport system.</text>
</comment>
<dbReference type="RefSeq" id="WP_046740349.1">
    <property type="nucleotide sequence ID" value="NZ_LBNQ01000007.1"/>
</dbReference>
<keyword evidence="7 9" id="KW-0472">Membrane</keyword>
<evidence type="ECO:0000259" key="10">
    <source>
        <dbReference type="Pfam" id="PF04290"/>
    </source>
</evidence>
<dbReference type="PANTHER" id="PTHR35011">
    <property type="entry name" value="2,3-DIKETO-L-GULONATE TRAP TRANSPORTER SMALL PERMEASE PROTEIN YIAM"/>
    <property type="match status" value="1"/>
</dbReference>
<protein>
    <recommendedName>
        <fullName evidence="9">TRAP transporter small permease protein</fullName>
    </recommendedName>
</protein>
<evidence type="ECO:0000256" key="4">
    <source>
        <dbReference type="ARBA" id="ARBA00022519"/>
    </source>
</evidence>
<reference evidence="11 12" key="1">
    <citation type="submission" date="2015-05" db="EMBL/GenBank/DDBJ databases">
        <title>Draft genome sequence of Lampropedia sp. CT6, isolated from the microbial mat of a hot water spring, located at Manikaran, India.</title>
        <authorList>
            <person name="Tripathi C."/>
            <person name="Rani P."/>
            <person name="Mahato N.K."/>
            <person name="Lal R."/>
        </authorList>
    </citation>
    <scope>NUCLEOTIDE SEQUENCE [LARGE SCALE GENOMIC DNA]</scope>
    <source>
        <strain evidence="11 12">CT6</strain>
    </source>
</reference>
<keyword evidence="6 9" id="KW-1133">Transmembrane helix</keyword>
<keyword evidence="2 9" id="KW-0813">Transport</keyword>
<dbReference type="InterPro" id="IPR007387">
    <property type="entry name" value="TRAP_DctQ"/>
</dbReference>
<comment type="subcellular location">
    <subcellularLocation>
        <location evidence="1 9">Cell inner membrane</location>
        <topology evidence="1 9">Multi-pass membrane protein</topology>
    </subcellularLocation>
</comment>
<feature type="transmembrane region" description="Helical" evidence="9">
    <location>
        <begin position="12"/>
        <end position="33"/>
    </location>
</feature>
<dbReference type="EMBL" id="LBNQ01000007">
    <property type="protein sequence ID" value="KKW69312.1"/>
    <property type="molecule type" value="Genomic_DNA"/>
</dbReference>
<evidence type="ECO:0000256" key="7">
    <source>
        <dbReference type="ARBA" id="ARBA00023136"/>
    </source>
</evidence>
<feature type="transmembrane region" description="Helical" evidence="9">
    <location>
        <begin position="85"/>
        <end position="106"/>
    </location>
</feature>
<keyword evidence="3" id="KW-1003">Cell membrane</keyword>
<dbReference type="OrthoDB" id="26202at2"/>
<gene>
    <name evidence="11" type="ORF">AAV94_00365</name>
</gene>
<dbReference type="InterPro" id="IPR055348">
    <property type="entry name" value="DctQ"/>
</dbReference>
<dbReference type="PANTHER" id="PTHR35011:SF10">
    <property type="entry name" value="TRAP TRANSPORTER SMALL PERMEASE PROTEIN"/>
    <property type="match status" value="1"/>
</dbReference>
<comment type="similarity">
    <text evidence="8 9">Belongs to the TRAP transporter small permease family.</text>
</comment>
<evidence type="ECO:0000256" key="1">
    <source>
        <dbReference type="ARBA" id="ARBA00004429"/>
    </source>
</evidence>
<evidence type="ECO:0000256" key="2">
    <source>
        <dbReference type="ARBA" id="ARBA00022448"/>
    </source>
</evidence>
<feature type="transmembrane region" description="Helical" evidence="9">
    <location>
        <begin position="45"/>
        <end position="64"/>
    </location>
</feature>
<comment type="caution">
    <text evidence="11">The sequence shown here is derived from an EMBL/GenBank/DDBJ whole genome shotgun (WGS) entry which is preliminary data.</text>
</comment>
<evidence type="ECO:0000313" key="11">
    <source>
        <dbReference type="EMBL" id="KKW69312.1"/>
    </source>
</evidence>
<organism evidence="11 12">
    <name type="scientific">Lampropedia cohaerens</name>
    <dbReference type="NCBI Taxonomy" id="1610491"/>
    <lineage>
        <taxon>Bacteria</taxon>
        <taxon>Pseudomonadati</taxon>
        <taxon>Pseudomonadota</taxon>
        <taxon>Betaproteobacteria</taxon>
        <taxon>Burkholderiales</taxon>
        <taxon>Comamonadaceae</taxon>
        <taxon>Lampropedia</taxon>
    </lineage>
</organism>
<evidence type="ECO:0000256" key="5">
    <source>
        <dbReference type="ARBA" id="ARBA00022692"/>
    </source>
</evidence>
<dbReference type="Proteomes" id="UP000050580">
    <property type="component" value="Unassembled WGS sequence"/>
</dbReference>